<gene>
    <name evidence="2" type="ORF">BJI67_05980</name>
</gene>
<feature type="domain" description="Phospholipase D-like" evidence="1">
    <location>
        <begin position="13"/>
        <end position="147"/>
    </location>
</feature>
<dbReference type="EMBL" id="CP017448">
    <property type="protein sequence ID" value="AOV16672.1"/>
    <property type="molecule type" value="Genomic_DNA"/>
</dbReference>
<dbReference type="KEGG" id="aaeo:BJI67_05980"/>
<dbReference type="RefSeq" id="WP_070072261.1">
    <property type="nucleotide sequence ID" value="NZ_CP017448.1"/>
</dbReference>
<protein>
    <recommendedName>
        <fullName evidence="1">Phospholipase D-like domain-containing protein</fullName>
    </recommendedName>
</protein>
<organism evidence="2 3">
    <name type="scientific">Acidihalobacter aeolianus</name>
    <dbReference type="NCBI Taxonomy" id="2792603"/>
    <lineage>
        <taxon>Bacteria</taxon>
        <taxon>Pseudomonadati</taxon>
        <taxon>Pseudomonadota</taxon>
        <taxon>Gammaproteobacteria</taxon>
        <taxon>Chromatiales</taxon>
        <taxon>Ectothiorhodospiraceae</taxon>
        <taxon>Acidihalobacter</taxon>
    </lineage>
</organism>
<dbReference type="SUPFAM" id="SSF56024">
    <property type="entry name" value="Phospholipase D/nuclease"/>
    <property type="match status" value="2"/>
</dbReference>
<proteinExistence type="predicted"/>
<dbReference type="Pfam" id="PF13091">
    <property type="entry name" value="PLDc_2"/>
    <property type="match status" value="1"/>
</dbReference>
<accession>A0A1D8K6T0</accession>
<sequence length="294" mass="32647">MLYTEPHSGPTPIVQVIRAARRQVAIDAYELDDTAVIDAIAAAVHHGVTVQVILAPRPKGRPVGWAREEFHRLAVTGAEVRWSPYRFSHRYAIDHAHIVVDDQGRGPCLVDSENLTWRAIFHARGNLWISHDPVVNNALAQVFDADWLRQHVGRDPRRILLVSPSKSRPLAHLLLQSGPVDLEARKFGYLPRIIHALERKGREARVILPATLSRYDHANLKGVLGAGVQVRYLRGLNIQGTMIAGPTQGFVGSQNLSWSVLHSSRDVGIVLRGHSVGALRAAFDRDWRRASPVA</sequence>
<dbReference type="Gene3D" id="3.30.870.10">
    <property type="entry name" value="Endonuclease Chain A"/>
    <property type="match status" value="2"/>
</dbReference>
<dbReference type="Proteomes" id="UP000095342">
    <property type="component" value="Chromosome"/>
</dbReference>
<evidence type="ECO:0000313" key="2">
    <source>
        <dbReference type="EMBL" id="AOV16672.1"/>
    </source>
</evidence>
<dbReference type="AlphaFoldDB" id="A0A1D8K6T0"/>
<evidence type="ECO:0000313" key="3">
    <source>
        <dbReference type="Proteomes" id="UP000095342"/>
    </source>
</evidence>
<evidence type="ECO:0000259" key="1">
    <source>
        <dbReference type="Pfam" id="PF13091"/>
    </source>
</evidence>
<keyword evidence="3" id="KW-1185">Reference proteome</keyword>
<dbReference type="InterPro" id="IPR025202">
    <property type="entry name" value="PLD-like_dom"/>
</dbReference>
<name>A0A1D8K6T0_9GAMM</name>
<reference evidence="2 3" key="1">
    <citation type="submission" date="2016-09" db="EMBL/GenBank/DDBJ databases">
        <title>Acidihalobacter prosperus V6 (DSM14174).</title>
        <authorList>
            <person name="Khaleque H.N."/>
            <person name="Ramsay J.P."/>
            <person name="Murphy R.J.T."/>
            <person name="Kaksonen A.H."/>
            <person name="Boxall N.J."/>
            <person name="Watkin E.L.J."/>
        </authorList>
    </citation>
    <scope>NUCLEOTIDE SEQUENCE [LARGE SCALE GENOMIC DNA]</scope>
    <source>
        <strain evidence="2 3">V6</strain>
    </source>
</reference>